<name>A0A833H1U3_9LEPT</name>
<dbReference type="EMBL" id="WBUI01000010">
    <property type="protein sequence ID" value="KAB2932260.1"/>
    <property type="molecule type" value="Genomic_DNA"/>
</dbReference>
<accession>A0A833H1U3</accession>
<gene>
    <name evidence="1" type="ORF">F9K24_11700</name>
</gene>
<evidence type="ECO:0000313" key="2">
    <source>
        <dbReference type="Proteomes" id="UP000460298"/>
    </source>
</evidence>
<comment type="caution">
    <text evidence="1">The sequence shown here is derived from an EMBL/GenBank/DDBJ whole genome shotgun (WGS) entry which is preliminary data.</text>
</comment>
<reference evidence="1 2" key="1">
    <citation type="submission" date="2019-10" db="EMBL/GenBank/DDBJ databases">
        <title>Extracellular Electron Transfer in a Candidatus Methanoperedens spp. Enrichment Culture.</title>
        <authorList>
            <person name="Berger S."/>
            <person name="Rangel Shaw D."/>
            <person name="Berben T."/>
            <person name="In 'T Zandt M."/>
            <person name="Frank J."/>
            <person name="Reimann J."/>
            <person name="Jetten M.S.M."/>
            <person name="Welte C.U."/>
        </authorList>
    </citation>
    <scope>NUCLEOTIDE SEQUENCE [LARGE SCALE GENOMIC DNA]</scope>
    <source>
        <strain evidence="1">SB12</strain>
    </source>
</reference>
<evidence type="ECO:0000313" key="1">
    <source>
        <dbReference type="EMBL" id="KAB2932260.1"/>
    </source>
</evidence>
<organism evidence="1 2">
    <name type="scientific">Leptonema illini</name>
    <dbReference type="NCBI Taxonomy" id="183"/>
    <lineage>
        <taxon>Bacteria</taxon>
        <taxon>Pseudomonadati</taxon>
        <taxon>Spirochaetota</taxon>
        <taxon>Spirochaetia</taxon>
        <taxon>Leptospirales</taxon>
        <taxon>Leptospiraceae</taxon>
        <taxon>Leptonema</taxon>
    </lineage>
</organism>
<protein>
    <submittedName>
        <fullName evidence="1">Uncharacterized protein</fullName>
    </submittedName>
</protein>
<proteinExistence type="predicted"/>
<dbReference type="AlphaFoldDB" id="A0A833H1U3"/>
<dbReference type="Proteomes" id="UP000460298">
    <property type="component" value="Unassembled WGS sequence"/>
</dbReference>
<sequence>MEYRFIVYQTQEQAKLAVASASGSSKVILSKNRVFRYEINRQNEKNISKVILKAAADFLKDTE</sequence>